<dbReference type="AlphaFoldDB" id="A0A7W6H0G2"/>
<keyword evidence="1" id="KW-1133">Transmembrane helix</keyword>
<evidence type="ECO:0000256" key="1">
    <source>
        <dbReference type="SAM" id="Phobius"/>
    </source>
</evidence>
<name>A0A7W6H0G2_9RHOB</name>
<keyword evidence="1" id="KW-0812">Transmembrane</keyword>
<dbReference type="EMBL" id="JACIEI010000006">
    <property type="protein sequence ID" value="MBB3994565.1"/>
    <property type="molecule type" value="Genomic_DNA"/>
</dbReference>
<gene>
    <name evidence="2" type="ORF">GGR95_002211</name>
</gene>
<organism evidence="2 3">
    <name type="scientific">Sulfitobacter undariae</name>
    <dbReference type="NCBI Taxonomy" id="1563671"/>
    <lineage>
        <taxon>Bacteria</taxon>
        <taxon>Pseudomonadati</taxon>
        <taxon>Pseudomonadota</taxon>
        <taxon>Alphaproteobacteria</taxon>
        <taxon>Rhodobacterales</taxon>
        <taxon>Roseobacteraceae</taxon>
        <taxon>Sulfitobacter</taxon>
    </lineage>
</organism>
<sequence>MAMIAKSYRGLGVLLELNWDRVLYFCTIAFALCLGAYLGSL</sequence>
<keyword evidence="1" id="KW-0472">Membrane</keyword>
<proteinExistence type="predicted"/>
<evidence type="ECO:0000313" key="3">
    <source>
        <dbReference type="Proteomes" id="UP000530268"/>
    </source>
</evidence>
<feature type="transmembrane region" description="Helical" evidence="1">
    <location>
        <begin position="21"/>
        <end position="39"/>
    </location>
</feature>
<dbReference type="RefSeq" id="WP_281395945.1">
    <property type="nucleotide sequence ID" value="NZ_JACIEI010000006.1"/>
</dbReference>
<accession>A0A7W6H0G2</accession>
<reference evidence="2 3" key="1">
    <citation type="submission" date="2020-08" db="EMBL/GenBank/DDBJ databases">
        <title>Genomic Encyclopedia of Type Strains, Phase IV (KMG-IV): sequencing the most valuable type-strain genomes for metagenomic binning, comparative biology and taxonomic classification.</title>
        <authorList>
            <person name="Goeker M."/>
        </authorList>
    </citation>
    <scope>NUCLEOTIDE SEQUENCE [LARGE SCALE GENOMIC DNA]</scope>
    <source>
        <strain evidence="2 3">DSM 102234</strain>
    </source>
</reference>
<comment type="caution">
    <text evidence="2">The sequence shown here is derived from an EMBL/GenBank/DDBJ whole genome shotgun (WGS) entry which is preliminary data.</text>
</comment>
<evidence type="ECO:0000313" key="2">
    <source>
        <dbReference type="EMBL" id="MBB3994565.1"/>
    </source>
</evidence>
<dbReference type="Proteomes" id="UP000530268">
    <property type="component" value="Unassembled WGS sequence"/>
</dbReference>
<keyword evidence="3" id="KW-1185">Reference proteome</keyword>
<protein>
    <submittedName>
        <fullName evidence="2">Uncharacterized protein</fullName>
    </submittedName>
</protein>